<evidence type="ECO:0000313" key="2">
    <source>
        <dbReference type="Proteomes" id="UP000612055"/>
    </source>
</evidence>
<dbReference type="OrthoDB" id="543916at2759"/>
<dbReference type="EMBL" id="JAEHOE010000105">
    <property type="protein sequence ID" value="KAG2486873.1"/>
    <property type="molecule type" value="Genomic_DNA"/>
</dbReference>
<comment type="caution">
    <text evidence="1">The sequence shown here is derived from an EMBL/GenBank/DDBJ whole genome shotgun (WGS) entry which is preliminary data.</text>
</comment>
<reference evidence="1" key="1">
    <citation type="journal article" date="2020" name="bioRxiv">
        <title>Comparative genomics of Chlamydomonas.</title>
        <authorList>
            <person name="Craig R.J."/>
            <person name="Hasan A.R."/>
            <person name="Ness R.W."/>
            <person name="Keightley P.D."/>
        </authorList>
    </citation>
    <scope>NUCLEOTIDE SEQUENCE</scope>
    <source>
        <strain evidence="1">CCAP 11/70</strain>
    </source>
</reference>
<keyword evidence="2" id="KW-1185">Reference proteome</keyword>
<dbReference type="Proteomes" id="UP000612055">
    <property type="component" value="Unassembled WGS sequence"/>
</dbReference>
<organism evidence="1 2">
    <name type="scientific">Edaphochlamys debaryana</name>
    <dbReference type="NCBI Taxonomy" id="47281"/>
    <lineage>
        <taxon>Eukaryota</taxon>
        <taxon>Viridiplantae</taxon>
        <taxon>Chlorophyta</taxon>
        <taxon>core chlorophytes</taxon>
        <taxon>Chlorophyceae</taxon>
        <taxon>CS clade</taxon>
        <taxon>Chlamydomonadales</taxon>
        <taxon>Chlamydomonadales incertae sedis</taxon>
        <taxon>Edaphochlamys</taxon>
    </lineage>
</organism>
<accession>A0A835XMM7</accession>
<proteinExistence type="predicted"/>
<name>A0A835XMM7_9CHLO</name>
<protein>
    <submittedName>
        <fullName evidence="1">Uncharacterized protein</fullName>
    </submittedName>
</protein>
<dbReference type="AlphaFoldDB" id="A0A835XMM7"/>
<evidence type="ECO:0000313" key="1">
    <source>
        <dbReference type="EMBL" id="KAG2486873.1"/>
    </source>
</evidence>
<gene>
    <name evidence="1" type="ORF">HYH03_014467</name>
</gene>
<sequence>MQSRLFYDLVRNTTEATDPYMSTENIAFLKWRGLGPMLCHIADILVFGDVAADARPVLHGNCTTPIIIQLNNRFTIGVRDVNPYLRLMTDAASRPWVWFVASNSFEPYFFKSMEVPLPPERTIVLRPLGASFLPKPPPATATQAAKVAVLELQFRNPEASLTRQWIVRSRLEERVDFMQGFHLDPHQLAQYRAVLHVPHQPSSIVMYEAMAAGATFILPSVKFLQQLLSSHEETEFIFCCRGAVSRLPDTWHELFDWWHDDYRDGHVVFDSWEQLEEILRGKGAFTEELFQSKKDTSKKLMAASRQKTLAGYDALYQKVRKQSCDHNKRPDLWPPKYTAEWAWNFTGNEIGRKG</sequence>